<dbReference type="AlphaFoldDB" id="A0A9N9AFQ4"/>
<sequence>MGCISSNIKEDAKDTVLGSVVGEGIARPLVGDILDANLEIEFEVSMGRMKCVCTSISSDSEQNEEETNVSNRNKILWTNVDVINDSRQVDRSYSGVPIVYISNIEHASPR</sequence>
<dbReference type="OrthoDB" id="2474338at2759"/>
<dbReference type="Proteomes" id="UP000789706">
    <property type="component" value="Unassembled WGS sequence"/>
</dbReference>
<protein>
    <submittedName>
        <fullName evidence="1">10495_t:CDS:1</fullName>
    </submittedName>
</protein>
<reference evidence="1" key="1">
    <citation type="submission" date="2021-06" db="EMBL/GenBank/DDBJ databases">
        <authorList>
            <person name="Kallberg Y."/>
            <person name="Tangrot J."/>
            <person name="Rosling A."/>
        </authorList>
    </citation>
    <scope>NUCLEOTIDE SEQUENCE</scope>
    <source>
        <strain evidence="1">AZ414A</strain>
    </source>
</reference>
<gene>
    <name evidence="1" type="ORF">DEBURN_LOCUS6160</name>
</gene>
<comment type="caution">
    <text evidence="1">The sequence shown here is derived from an EMBL/GenBank/DDBJ whole genome shotgun (WGS) entry which is preliminary data.</text>
</comment>
<proteinExistence type="predicted"/>
<evidence type="ECO:0000313" key="1">
    <source>
        <dbReference type="EMBL" id="CAG8531450.1"/>
    </source>
</evidence>
<accession>A0A9N9AFQ4</accession>
<evidence type="ECO:0000313" key="2">
    <source>
        <dbReference type="Proteomes" id="UP000789706"/>
    </source>
</evidence>
<dbReference type="EMBL" id="CAJVPK010000609">
    <property type="protein sequence ID" value="CAG8531450.1"/>
    <property type="molecule type" value="Genomic_DNA"/>
</dbReference>
<name>A0A9N9AFQ4_9GLOM</name>
<organism evidence="1 2">
    <name type="scientific">Diversispora eburnea</name>
    <dbReference type="NCBI Taxonomy" id="1213867"/>
    <lineage>
        <taxon>Eukaryota</taxon>
        <taxon>Fungi</taxon>
        <taxon>Fungi incertae sedis</taxon>
        <taxon>Mucoromycota</taxon>
        <taxon>Glomeromycotina</taxon>
        <taxon>Glomeromycetes</taxon>
        <taxon>Diversisporales</taxon>
        <taxon>Diversisporaceae</taxon>
        <taxon>Diversispora</taxon>
    </lineage>
</organism>
<keyword evidence="2" id="KW-1185">Reference proteome</keyword>